<feature type="region of interest" description="Disordered" evidence="1">
    <location>
        <begin position="79"/>
        <end position="128"/>
    </location>
</feature>
<dbReference type="RefSeq" id="WP_009337432.1">
    <property type="nucleotide sequence ID" value="NZ_CCAZ020000001.1"/>
</dbReference>
<proteinExistence type="predicted"/>
<dbReference type="Proteomes" id="UP000035762">
    <property type="component" value="Unassembled WGS sequence"/>
</dbReference>
<dbReference type="AlphaFoldDB" id="A0A090MH17"/>
<organism evidence="2 3">
    <name type="scientific">Afipia felis</name>
    <name type="common">Cat scratch disease bacillus</name>
    <dbReference type="NCBI Taxonomy" id="1035"/>
    <lineage>
        <taxon>Bacteria</taxon>
        <taxon>Pseudomonadati</taxon>
        <taxon>Pseudomonadota</taxon>
        <taxon>Alphaproteobacteria</taxon>
        <taxon>Hyphomicrobiales</taxon>
        <taxon>Nitrobacteraceae</taxon>
        <taxon>Afipia</taxon>
    </lineage>
</organism>
<dbReference type="Pfam" id="PF10082">
    <property type="entry name" value="BBP2_2"/>
    <property type="match status" value="1"/>
</dbReference>
<dbReference type="InterPro" id="IPR018759">
    <property type="entry name" value="BBP2_2"/>
</dbReference>
<sequence length="540" mass="58817">MPFGHGARKFGAKEWRDHSARHSCGVLACALLGATFLSSPCFAQALTSSMLAPSIGGFAPAQDSPLRPVNDRGVTGSVPGAYGNPPASGAADTGYDSLNRRRKMKPYPGTPKPRFVGPGNPPNPPLQAPRVTAPVSPSFAGTAEGAPPRRRLKIDDDPFGQVGNYVGGFLVKEAVEVSGGYDSNPGRFSQPRGSAIYRVAPELQATSDWSRHALNLDLRGSFTGYGTRFPDQTSSPVDLDRPDVNGKLSGRIDVTRDTRITSALRLRVATDNPGSPDVQVGLSKYPVYANFGGTVGVEQDFNRLQLQVNGNADRTVYQYSKLTDGRSSSNDDRNFNQYGAQARLNYDWMPGVKPFTEVEADTRVHDLQFDRNGYQRDSNGAYVKAGTSFEFSRLLTGEVAAGYSWRDYQDPRLKQLSGLLTSASLVWTATGLTTVRLDATSSINETTLEGVSGSLARDYSVQVDHAFRRWLIGTAKFGYGTTDYEGTRFDRRYFAEADLVYKLTRTFAIKGTVRRDWLKSDAPGVNSAETVVMLGVRVQR</sequence>
<accession>A0A090MH17</accession>
<gene>
    <name evidence="2" type="ORF">BN961_00294</name>
</gene>
<dbReference type="STRING" id="1035.BN961_00294"/>
<dbReference type="EMBL" id="CCAZ020000001">
    <property type="protein sequence ID" value="CEG06915.1"/>
    <property type="molecule type" value="Genomic_DNA"/>
</dbReference>
<comment type="caution">
    <text evidence="2">The sequence shown here is derived from an EMBL/GenBank/DDBJ whole genome shotgun (WGS) entry which is preliminary data.</text>
</comment>
<evidence type="ECO:0008006" key="4">
    <source>
        <dbReference type="Google" id="ProtNLM"/>
    </source>
</evidence>
<evidence type="ECO:0000313" key="2">
    <source>
        <dbReference type="EMBL" id="CEG06915.1"/>
    </source>
</evidence>
<name>A0A090MH17_AFIFE</name>
<evidence type="ECO:0000313" key="3">
    <source>
        <dbReference type="Proteomes" id="UP000035762"/>
    </source>
</evidence>
<protein>
    <recommendedName>
        <fullName evidence="4">Outer membrane beta-barrel protein</fullName>
    </recommendedName>
</protein>
<dbReference type="OrthoDB" id="7398962at2"/>
<evidence type="ECO:0000256" key="1">
    <source>
        <dbReference type="SAM" id="MobiDB-lite"/>
    </source>
</evidence>
<keyword evidence="3" id="KW-1185">Reference proteome</keyword>
<reference evidence="2 3" key="1">
    <citation type="journal article" date="2014" name="Genome Announc.">
        <title>Genome Sequence of Afipia felis Strain 76713, Isolated in Hospital Water Using an Amoeba Co-Culture Procedure.</title>
        <authorList>
            <person name="Benamar S."/>
            <person name="La Scola B."/>
            <person name="Croce O."/>
        </authorList>
    </citation>
    <scope>NUCLEOTIDE SEQUENCE [LARGE SCALE GENOMIC DNA]</scope>
    <source>
        <strain evidence="2 3">76713</strain>
    </source>
</reference>